<dbReference type="InParanoid" id="G0QWS4"/>
<dbReference type="GeneID" id="14906444"/>
<name>G0QWS4_ICHMU</name>
<feature type="binding site" evidence="3">
    <location>
        <begin position="85"/>
        <end position="92"/>
    </location>
    <ligand>
        <name>ATP</name>
        <dbReference type="ChEBI" id="CHEBI:30616"/>
    </ligand>
</feature>
<dbReference type="GO" id="GO:0005874">
    <property type="term" value="C:microtubule"/>
    <property type="evidence" value="ECO:0007669"/>
    <property type="project" value="UniProtKB-KW"/>
</dbReference>
<dbReference type="InterPro" id="IPR036961">
    <property type="entry name" value="Kinesin_motor_dom_sf"/>
</dbReference>
<keyword evidence="7" id="KW-0328">Glycosyltransferase</keyword>
<evidence type="ECO:0000256" key="4">
    <source>
        <dbReference type="RuleBase" id="RU000394"/>
    </source>
</evidence>
<keyword evidence="3 4" id="KW-0505">Motor protein</keyword>
<feature type="coiled-coil region" evidence="5">
    <location>
        <begin position="362"/>
        <end position="411"/>
    </location>
</feature>
<dbReference type="GO" id="GO:0016757">
    <property type="term" value="F:glycosyltransferase activity"/>
    <property type="evidence" value="ECO:0007669"/>
    <property type="project" value="UniProtKB-KW"/>
</dbReference>
<evidence type="ECO:0000313" key="7">
    <source>
        <dbReference type="EMBL" id="EGR30329.1"/>
    </source>
</evidence>
<keyword evidence="8" id="KW-1185">Reference proteome</keyword>
<evidence type="ECO:0000256" key="3">
    <source>
        <dbReference type="PROSITE-ProRule" id="PRU00283"/>
    </source>
</evidence>
<evidence type="ECO:0000256" key="2">
    <source>
        <dbReference type="ARBA" id="ARBA00022840"/>
    </source>
</evidence>
<evidence type="ECO:0000256" key="5">
    <source>
        <dbReference type="SAM" id="Coils"/>
    </source>
</evidence>
<dbReference type="PRINTS" id="PR00380">
    <property type="entry name" value="KINESINHEAVY"/>
</dbReference>
<evidence type="ECO:0000259" key="6">
    <source>
        <dbReference type="PROSITE" id="PS50067"/>
    </source>
</evidence>
<keyword evidence="2 3" id="KW-0067">ATP-binding</keyword>
<keyword evidence="1 3" id="KW-0547">Nucleotide-binding</keyword>
<keyword evidence="4" id="KW-0493">Microtubule</keyword>
<dbReference type="PANTHER" id="PTHR47972">
    <property type="entry name" value="KINESIN-LIKE PROTEIN KLP-3"/>
    <property type="match status" value="1"/>
</dbReference>
<dbReference type="GO" id="GO:0005524">
    <property type="term" value="F:ATP binding"/>
    <property type="evidence" value="ECO:0007669"/>
    <property type="project" value="UniProtKB-UniRule"/>
</dbReference>
<dbReference type="PROSITE" id="PS50067">
    <property type="entry name" value="KINESIN_MOTOR_2"/>
    <property type="match status" value="1"/>
</dbReference>
<dbReference type="SUPFAM" id="SSF52540">
    <property type="entry name" value="P-loop containing nucleoside triphosphate hydrolases"/>
    <property type="match status" value="1"/>
</dbReference>
<proteinExistence type="inferred from homology"/>
<accession>G0QWS4</accession>
<dbReference type="PANTHER" id="PTHR47972:SF16">
    <property type="entry name" value="KINESIN-LIKE PROTEIN"/>
    <property type="match status" value="1"/>
</dbReference>
<dbReference type="GO" id="GO:0007018">
    <property type="term" value="P:microtubule-based movement"/>
    <property type="evidence" value="ECO:0007669"/>
    <property type="project" value="InterPro"/>
</dbReference>
<dbReference type="Proteomes" id="UP000008983">
    <property type="component" value="Unassembled WGS sequence"/>
</dbReference>
<dbReference type="SMART" id="SM00129">
    <property type="entry name" value="KISc"/>
    <property type="match status" value="1"/>
</dbReference>
<organism evidence="7 8">
    <name type="scientific">Ichthyophthirius multifiliis</name>
    <name type="common">White spot disease agent</name>
    <name type="synonym">Ich</name>
    <dbReference type="NCBI Taxonomy" id="5932"/>
    <lineage>
        <taxon>Eukaryota</taxon>
        <taxon>Sar</taxon>
        <taxon>Alveolata</taxon>
        <taxon>Ciliophora</taxon>
        <taxon>Intramacronucleata</taxon>
        <taxon>Oligohymenophorea</taxon>
        <taxon>Hymenostomatida</taxon>
        <taxon>Ophryoglenina</taxon>
        <taxon>Ichthyophthirius</taxon>
    </lineage>
</organism>
<keyword evidence="7" id="KW-0808">Transferase</keyword>
<dbReference type="eggNOG" id="KOG0239">
    <property type="taxonomic scope" value="Eukaryota"/>
</dbReference>
<dbReference type="InterPro" id="IPR001752">
    <property type="entry name" value="Kinesin_motor_dom"/>
</dbReference>
<dbReference type="AlphaFoldDB" id="G0QWS4"/>
<dbReference type="InterPro" id="IPR027417">
    <property type="entry name" value="P-loop_NTPase"/>
</dbReference>
<dbReference type="PROSITE" id="PS00411">
    <property type="entry name" value="KINESIN_MOTOR_1"/>
    <property type="match status" value="1"/>
</dbReference>
<evidence type="ECO:0000313" key="8">
    <source>
        <dbReference type="Proteomes" id="UP000008983"/>
    </source>
</evidence>
<dbReference type="InterPro" id="IPR019821">
    <property type="entry name" value="Kinesin_motor_CS"/>
</dbReference>
<evidence type="ECO:0000256" key="1">
    <source>
        <dbReference type="ARBA" id="ARBA00022741"/>
    </source>
</evidence>
<dbReference type="Gene3D" id="3.40.850.10">
    <property type="entry name" value="Kinesin motor domain"/>
    <property type="match status" value="1"/>
</dbReference>
<sequence>MKGQIRVFCRVRPLSEIENNQQNNNICVEIQDEMNIQIKTRNGLKKFSFDSCFGQNSTQDNVFQDVKNLIQSVLDGYNVCVFAYGQTGSGKTFTMYGTQENPGITPRAINELYNLIQNMSQLNNIIVKVHLVELYTDNIIDLLDNNHLKKIEIKEDYINNSIYLQNVKIIEATSSEHLLNIIKQGFSKRKVSKTDMNVESSRSHIITIIEIQIKNKKSQEILYGKLTLVDLAGSERINKSNSNQLQIKEALHINKSLTSLGDVIEALATQNLQGGEKHIPYRNNKLTYLMKDSLGGNVKLYIKNQIKQKKAKTLMFVNISPSEFNQEESQSSLQYGSRVKSIVNDPSKNIETKEFIKIKEKLQLMIQENQRLQSSYQQLIQQQKNEKYNILIKNNQENEELKSNKIKQENELILRLKNSIIQPKIQIKTQEQKQKIIKISEKSLSLQSSQIQQEKLTKQTQQQMQNSQEKQQSQNFYSNQNSILQQLLQSNSTNLYTQNKNNFFQNQNNNTISTENEHSIFIIDSQFQLSQIQNNNDNSNYNTNVFTQKFLNKNNNNLSHSISTQNNLSNILFSQKRKSNNSIFHNKNYNII</sequence>
<dbReference type="OMA" id="YVQIYCE"/>
<dbReference type="InterPro" id="IPR027640">
    <property type="entry name" value="Kinesin-like_fam"/>
</dbReference>
<feature type="domain" description="Kinesin motor" evidence="6">
    <location>
        <begin position="4"/>
        <end position="342"/>
    </location>
</feature>
<comment type="similarity">
    <text evidence="3 4">Belongs to the TRAFAC class myosin-kinesin ATPase superfamily. Kinesin family.</text>
</comment>
<dbReference type="STRING" id="857967.G0QWS4"/>
<gene>
    <name evidence="7" type="ORF">IMG5_134780</name>
</gene>
<protein>
    <recommendedName>
        <fullName evidence="4">Kinesin-like protein</fullName>
    </recommendedName>
</protein>
<dbReference type="GO" id="GO:0008017">
    <property type="term" value="F:microtubule binding"/>
    <property type="evidence" value="ECO:0007669"/>
    <property type="project" value="InterPro"/>
</dbReference>
<dbReference type="Pfam" id="PF00225">
    <property type="entry name" value="Kinesin"/>
    <property type="match status" value="1"/>
</dbReference>
<keyword evidence="5" id="KW-0175">Coiled coil</keyword>
<dbReference type="EMBL" id="GL984012">
    <property type="protein sequence ID" value="EGR30329.1"/>
    <property type="molecule type" value="Genomic_DNA"/>
</dbReference>
<dbReference type="RefSeq" id="XP_004031916.1">
    <property type="nucleotide sequence ID" value="XM_004031868.1"/>
</dbReference>
<dbReference type="OrthoDB" id="3176171at2759"/>
<dbReference type="GO" id="GO:0003777">
    <property type="term" value="F:microtubule motor activity"/>
    <property type="evidence" value="ECO:0007669"/>
    <property type="project" value="InterPro"/>
</dbReference>
<reference evidence="7 8" key="1">
    <citation type="submission" date="2011-07" db="EMBL/GenBank/DDBJ databases">
        <authorList>
            <person name="Coyne R."/>
            <person name="Brami D."/>
            <person name="Johnson J."/>
            <person name="Hostetler J."/>
            <person name="Hannick L."/>
            <person name="Clark T."/>
            <person name="Cassidy-Hanley D."/>
            <person name="Inman J."/>
        </authorList>
    </citation>
    <scope>NUCLEOTIDE SEQUENCE [LARGE SCALE GENOMIC DNA]</scope>
    <source>
        <strain evidence="7 8">G5</strain>
    </source>
</reference>